<sequence length="214" mass="23661">MNWISENSEILSLALSALMALIWIVYLQIFAMGYLRQRRPIVLISRTAGTGDSARCFVSNMGAEPIYLTALIADVCIGDTLNRSFVTDRDELGADDIDSPGDATNQGPLSSGSYLDAGNFGTILKRALDHLDLSDHDEQVSELRLTVLCNSGHSNLLVAASRSFRVGWADGTRMFIPRRPQTDQASSYFRRLHYHRVLQQAIDDEAARLTGHDS</sequence>
<keyword evidence="3" id="KW-1185">Reference proteome</keyword>
<dbReference type="EMBL" id="FOCM01000008">
    <property type="protein sequence ID" value="SEN94753.1"/>
    <property type="molecule type" value="Genomic_DNA"/>
</dbReference>
<organism evidence="2 3">
    <name type="scientific">Palleronia pelagia</name>
    <dbReference type="NCBI Taxonomy" id="387096"/>
    <lineage>
        <taxon>Bacteria</taxon>
        <taxon>Pseudomonadati</taxon>
        <taxon>Pseudomonadota</taxon>
        <taxon>Alphaproteobacteria</taxon>
        <taxon>Rhodobacterales</taxon>
        <taxon>Roseobacteraceae</taxon>
        <taxon>Palleronia</taxon>
    </lineage>
</organism>
<dbReference type="OrthoDB" id="7406133at2"/>
<evidence type="ECO:0000313" key="2">
    <source>
        <dbReference type="EMBL" id="SEN94753.1"/>
    </source>
</evidence>
<evidence type="ECO:0000256" key="1">
    <source>
        <dbReference type="SAM" id="Phobius"/>
    </source>
</evidence>
<dbReference type="AlphaFoldDB" id="A0A1H8KP81"/>
<feature type="transmembrane region" description="Helical" evidence="1">
    <location>
        <begin position="12"/>
        <end position="35"/>
    </location>
</feature>
<accession>A0A1H8KP81</accession>
<evidence type="ECO:0000313" key="3">
    <source>
        <dbReference type="Proteomes" id="UP000199372"/>
    </source>
</evidence>
<keyword evidence="1" id="KW-1133">Transmembrane helix</keyword>
<dbReference type="RefSeq" id="WP_091846357.1">
    <property type="nucleotide sequence ID" value="NZ_FOCM01000008.1"/>
</dbReference>
<reference evidence="3" key="1">
    <citation type="submission" date="2016-10" db="EMBL/GenBank/DDBJ databases">
        <authorList>
            <person name="Varghese N."/>
            <person name="Submissions S."/>
        </authorList>
    </citation>
    <scope>NUCLEOTIDE SEQUENCE [LARGE SCALE GENOMIC DNA]</scope>
    <source>
        <strain evidence="3">DSM 26893</strain>
    </source>
</reference>
<gene>
    <name evidence="2" type="ORF">SAMN04488011_10872</name>
</gene>
<dbReference type="Proteomes" id="UP000199372">
    <property type="component" value="Unassembled WGS sequence"/>
</dbReference>
<name>A0A1H8KP81_9RHOB</name>
<keyword evidence="1" id="KW-0812">Transmembrane</keyword>
<proteinExistence type="predicted"/>
<protein>
    <submittedName>
        <fullName evidence="2">Uncharacterized protein</fullName>
    </submittedName>
</protein>
<keyword evidence="1" id="KW-0472">Membrane</keyword>